<reference evidence="3 4" key="1">
    <citation type="journal article" date="2024" name="Insects">
        <title>An Improved Chromosome-Level Genome Assembly of the Firefly Pyrocoelia pectoralis.</title>
        <authorList>
            <person name="Fu X."/>
            <person name="Meyer-Rochow V.B."/>
            <person name="Ballantyne L."/>
            <person name="Zhu X."/>
        </authorList>
    </citation>
    <scope>NUCLEOTIDE SEQUENCE [LARGE SCALE GENOMIC DNA]</scope>
    <source>
        <strain evidence="3">XCY_ONT2</strain>
    </source>
</reference>
<dbReference type="AlphaFoldDB" id="A0AAN7UYH6"/>
<feature type="domain" description="J" evidence="2">
    <location>
        <begin position="27"/>
        <end position="93"/>
    </location>
</feature>
<keyword evidence="4" id="KW-1185">Reference proteome</keyword>
<dbReference type="InterPro" id="IPR018253">
    <property type="entry name" value="DnaJ_domain_CS"/>
</dbReference>
<dbReference type="SMART" id="SM00271">
    <property type="entry name" value="DnaJ"/>
    <property type="match status" value="1"/>
</dbReference>
<evidence type="ECO:0000313" key="3">
    <source>
        <dbReference type="EMBL" id="KAK5638322.1"/>
    </source>
</evidence>
<dbReference type="Pfam" id="PF00226">
    <property type="entry name" value="DnaJ"/>
    <property type="match status" value="1"/>
</dbReference>
<accession>A0AAN7UYH6</accession>
<comment type="caution">
    <text evidence="3">The sequence shown here is derived from an EMBL/GenBank/DDBJ whole genome shotgun (WGS) entry which is preliminary data.</text>
</comment>
<dbReference type="PANTHER" id="PTHR44873">
    <property type="entry name" value="DNAJ HOMOLOG SUBFAMILY C MEMBER 30, MITOCHONDRIAL"/>
    <property type="match status" value="1"/>
</dbReference>
<dbReference type="Gene3D" id="1.10.287.110">
    <property type="entry name" value="DnaJ domain"/>
    <property type="match status" value="1"/>
</dbReference>
<protein>
    <recommendedName>
        <fullName evidence="2">J domain-containing protein</fullName>
    </recommendedName>
</protein>
<gene>
    <name evidence="3" type="ORF">RI129_012617</name>
</gene>
<evidence type="ECO:0000259" key="2">
    <source>
        <dbReference type="PROSITE" id="PS50076"/>
    </source>
</evidence>
<proteinExistence type="predicted"/>
<dbReference type="Proteomes" id="UP001329430">
    <property type="component" value="Chromosome 10"/>
</dbReference>
<organism evidence="3 4">
    <name type="scientific">Pyrocoelia pectoralis</name>
    <dbReference type="NCBI Taxonomy" id="417401"/>
    <lineage>
        <taxon>Eukaryota</taxon>
        <taxon>Metazoa</taxon>
        <taxon>Ecdysozoa</taxon>
        <taxon>Arthropoda</taxon>
        <taxon>Hexapoda</taxon>
        <taxon>Insecta</taxon>
        <taxon>Pterygota</taxon>
        <taxon>Neoptera</taxon>
        <taxon>Endopterygota</taxon>
        <taxon>Coleoptera</taxon>
        <taxon>Polyphaga</taxon>
        <taxon>Elateriformia</taxon>
        <taxon>Elateroidea</taxon>
        <taxon>Lampyridae</taxon>
        <taxon>Lampyrinae</taxon>
        <taxon>Pyrocoelia</taxon>
    </lineage>
</organism>
<dbReference type="InterPro" id="IPR053025">
    <property type="entry name" value="Mito_ATP_Synthase-Asso"/>
</dbReference>
<evidence type="ECO:0000256" key="1">
    <source>
        <dbReference type="SAM" id="Phobius"/>
    </source>
</evidence>
<keyword evidence="1" id="KW-1133">Transmembrane helix</keyword>
<keyword evidence="1" id="KW-0472">Membrane</keyword>
<sequence>MFSSKIYIRTTCRCIRSFSLGQVVAKNHYDSLGISRTATQADIKDAYYKLSMLYHPDKATNENEDAIRKFRDITEAYEVLGNVRLRRLYDKGASHIGEESLNKFYKSREKRTRPPSTGRTPIYDFDEWSRQHYGVLLRKNREFKERVRVHEEAIKHEAEAVKMGHVILVMVLVFVAVSIFTNNSYDNVNGRKIVGPSNDK</sequence>
<dbReference type="PROSITE" id="PS50076">
    <property type="entry name" value="DNAJ_2"/>
    <property type="match status" value="1"/>
</dbReference>
<dbReference type="CDD" id="cd06257">
    <property type="entry name" value="DnaJ"/>
    <property type="match status" value="1"/>
</dbReference>
<dbReference type="PRINTS" id="PR00625">
    <property type="entry name" value="JDOMAIN"/>
</dbReference>
<dbReference type="EMBL" id="JAVRBK010000010">
    <property type="protein sequence ID" value="KAK5638322.1"/>
    <property type="molecule type" value="Genomic_DNA"/>
</dbReference>
<dbReference type="PANTHER" id="PTHR44873:SF1">
    <property type="entry name" value="DNAJ HOMOLOG SUBFAMILY C MEMBER 30, MITOCHONDRIAL"/>
    <property type="match status" value="1"/>
</dbReference>
<evidence type="ECO:0000313" key="4">
    <source>
        <dbReference type="Proteomes" id="UP001329430"/>
    </source>
</evidence>
<keyword evidence="1" id="KW-0812">Transmembrane</keyword>
<feature type="transmembrane region" description="Helical" evidence="1">
    <location>
        <begin position="163"/>
        <end position="181"/>
    </location>
</feature>
<dbReference type="InterPro" id="IPR001623">
    <property type="entry name" value="DnaJ_domain"/>
</dbReference>
<dbReference type="SUPFAM" id="SSF46565">
    <property type="entry name" value="Chaperone J-domain"/>
    <property type="match status" value="1"/>
</dbReference>
<dbReference type="PROSITE" id="PS00636">
    <property type="entry name" value="DNAJ_1"/>
    <property type="match status" value="1"/>
</dbReference>
<dbReference type="InterPro" id="IPR036869">
    <property type="entry name" value="J_dom_sf"/>
</dbReference>
<name>A0AAN7UYH6_9COLE</name>